<evidence type="ECO:0000256" key="4">
    <source>
        <dbReference type="ARBA" id="ARBA00034924"/>
    </source>
</evidence>
<dbReference type="Gene3D" id="2.60.120.620">
    <property type="entry name" value="q2cbj1_9rhob like domain"/>
    <property type="match status" value="1"/>
</dbReference>
<dbReference type="Proteomes" id="UP001642540">
    <property type="component" value="Unassembled WGS sequence"/>
</dbReference>
<gene>
    <name evidence="6" type="ORF">ODALV1_LOCUS20881</name>
</gene>
<dbReference type="Pfam" id="PF05721">
    <property type="entry name" value="PhyH"/>
    <property type="match status" value="1"/>
</dbReference>
<organism evidence="6 7">
    <name type="scientific">Orchesella dallaii</name>
    <dbReference type="NCBI Taxonomy" id="48710"/>
    <lineage>
        <taxon>Eukaryota</taxon>
        <taxon>Metazoa</taxon>
        <taxon>Ecdysozoa</taxon>
        <taxon>Arthropoda</taxon>
        <taxon>Hexapoda</taxon>
        <taxon>Collembola</taxon>
        <taxon>Entomobryomorpha</taxon>
        <taxon>Entomobryoidea</taxon>
        <taxon>Orchesellidae</taxon>
        <taxon>Orchesellinae</taxon>
        <taxon>Orchesella</taxon>
    </lineage>
</organism>
<keyword evidence="5" id="KW-1133">Transmembrane helix</keyword>
<dbReference type="InterPro" id="IPR047128">
    <property type="entry name" value="PhyH"/>
</dbReference>
<feature type="transmembrane region" description="Helical" evidence="5">
    <location>
        <begin position="46"/>
        <end position="72"/>
    </location>
</feature>
<dbReference type="EMBL" id="CAXLJM020000069">
    <property type="protein sequence ID" value="CAL8125180.1"/>
    <property type="molecule type" value="Genomic_DNA"/>
</dbReference>
<dbReference type="EC" id="1.14.11.18" evidence="2"/>
<protein>
    <recommendedName>
        <fullName evidence="2">phytanoyl-CoA dioxygenase</fullName>
        <ecNumber evidence="2">1.14.11.18</ecNumber>
    </recommendedName>
    <alternativeName>
        <fullName evidence="3">Phytanic acid oxidase</fullName>
    </alternativeName>
    <alternativeName>
        <fullName evidence="4">Phytanoyl-CoA alpha-hydroxylase</fullName>
    </alternativeName>
</protein>
<evidence type="ECO:0000256" key="5">
    <source>
        <dbReference type="SAM" id="Phobius"/>
    </source>
</evidence>
<keyword evidence="5" id="KW-0812">Transmembrane</keyword>
<evidence type="ECO:0000256" key="3">
    <source>
        <dbReference type="ARBA" id="ARBA00034921"/>
    </source>
</evidence>
<evidence type="ECO:0000313" key="6">
    <source>
        <dbReference type="EMBL" id="CAL8125180.1"/>
    </source>
</evidence>
<reference evidence="6 7" key="1">
    <citation type="submission" date="2024-08" db="EMBL/GenBank/DDBJ databases">
        <authorList>
            <person name="Cucini C."/>
            <person name="Frati F."/>
        </authorList>
    </citation>
    <scope>NUCLEOTIDE SEQUENCE [LARGE SCALE GENOMIC DNA]</scope>
</reference>
<proteinExistence type="inferred from homology"/>
<evidence type="ECO:0000256" key="2">
    <source>
        <dbReference type="ARBA" id="ARBA00034809"/>
    </source>
</evidence>
<feature type="transmembrane region" description="Helical" evidence="5">
    <location>
        <begin position="12"/>
        <end position="34"/>
    </location>
</feature>
<name>A0ABP1RBH8_9HEXA</name>
<keyword evidence="5" id="KW-0472">Membrane</keyword>
<evidence type="ECO:0000313" key="7">
    <source>
        <dbReference type="Proteomes" id="UP001642540"/>
    </source>
</evidence>
<dbReference type="SUPFAM" id="SSF51197">
    <property type="entry name" value="Clavaminate synthase-like"/>
    <property type="match status" value="1"/>
</dbReference>
<comment type="similarity">
    <text evidence="1">Belongs to the PhyH family.</text>
</comment>
<sequence length="342" mass="38749">MCFCMPKINLQLFIYSLMLGKVKHIAYGLSSVILCTHICLQEQKLVLHLFISHVLCCAYCLIFRSISIMGFLSETQKQFYKENGYILLDNVFSEKEIDQCGTAYDELFELKRSQEYNMEATWKGSWNENSKNNSVLSIHNLQCHSSIFTKVLMNDNLLDAVSDIIESPNILLHHTKAHIKPPEKGAPFPTHQDYHYFPYKNDSLVAVFVHLDDSDPDNGGLAIFPGSHLLGPQENKSDVPTNFYVDQETFALSKAKPVIAKKGQVLIFSYLLVHGSFPNVSSRNRRMLLIQLLSAEDTPMRQIHMSPCHGMVLRGKNVRRNADLAKRHETDGTILAATKSAN</sequence>
<dbReference type="PANTHER" id="PTHR21308:SF1">
    <property type="entry name" value="PHYTANOYL-COA DIOXYGENASE, PEROXISOMAL"/>
    <property type="match status" value="1"/>
</dbReference>
<accession>A0ABP1RBH8</accession>
<evidence type="ECO:0000256" key="1">
    <source>
        <dbReference type="ARBA" id="ARBA00005830"/>
    </source>
</evidence>
<comment type="caution">
    <text evidence="6">The sequence shown here is derived from an EMBL/GenBank/DDBJ whole genome shotgun (WGS) entry which is preliminary data.</text>
</comment>
<keyword evidence="7" id="KW-1185">Reference proteome</keyword>
<dbReference type="PANTHER" id="PTHR21308">
    <property type="entry name" value="PHYTANOYL-COA ALPHA-HYDROXYLASE"/>
    <property type="match status" value="1"/>
</dbReference>
<dbReference type="InterPro" id="IPR008775">
    <property type="entry name" value="Phytyl_CoA_dOase-like"/>
</dbReference>